<dbReference type="Pfam" id="PF16944">
    <property type="entry name" value="KCH"/>
    <property type="match status" value="1"/>
</dbReference>
<feature type="transmembrane region" description="Helical" evidence="2">
    <location>
        <begin position="45"/>
        <end position="73"/>
    </location>
</feature>
<evidence type="ECO:0000313" key="3">
    <source>
        <dbReference type="EMBL" id="CAG89436.2"/>
    </source>
</evidence>
<dbReference type="GO" id="GO:0005886">
    <property type="term" value="C:plasma membrane"/>
    <property type="evidence" value="ECO:0007669"/>
    <property type="project" value="InterPro"/>
</dbReference>
<feature type="transmembrane region" description="Helical" evidence="2">
    <location>
        <begin position="214"/>
        <end position="243"/>
    </location>
</feature>
<evidence type="ECO:0000256" key="1">
    <source>
        <dbReference type="SAM" id="MobiDB-lite"/>
    </source>
</evidence>
<keyword evidence="2" id="KW-0472">Membrane</keyword>
<feature type="region of interest" description="Disordered" evidence="1">
    <location>
        <begin position="420"/>
        <end position="559"/>
    </location>
</feature>
<dbReference type="KEGG" id="dha:DEHA2F16126g"/>
<dbReference type="GeneID" id="2904017"/>
<dbReference type="OrthoDB" id="2128042at2759"/>
<dbReference type="eggNOG" id="ENOG502QVFG">
    <property type="taxonomic scope" value="Eukaryota"/>
</dbReference>
<evidence type="ECO:0000313" key="4">
    <source>
        <dbReference type="Proteomes" id="UP000000599"/>
    </source>
</evidence>
<proteinExistence type="predicted"/>
<sequence length="559" mass="64733">MGQKDANYVQGYFDPHKEIDKYNLDDSTFDLINIDRFHNTKASTVFSYMFIWILMMLSWVLLAVDIYTCLNILVFHRWSNDDYKPYAYSVAKWIFTGCIIFQFLLLIYHWIWAIHTFRTKNIALTYVNWIARLLYIIRSYNYHCLFHQIEQDNFFDWACFLSYGELDNALQILVADTPRQVINILTLRYYATDGDISNDIIQNIKKIATSNLRLSIILSFMCLSFAIWSIFFIKFLLGMLLYIPVMVKLRKRDYKSLKKYCCDVVNENVRVLVLKNHKSKKTLLEEGIVDIKDINTNPLLSSSTTSFDFDNKFENMVSGIGHTDSRNISVPSAIHEVNSGYRYNDNYKLYNKSHTHTYESLPLDDLSSQYHGVKRTVPNSYIPSNLQRAYNTNDSNYGFTNPFDDINKMTSKDNLMFARSTHTPGRKQPPVESDPFDDDAASSLNDSFDKSQPLAQRKFSNSSLTDTASYPPRTIEKQHSKSSLSYDNPVNHRKEPHSLLHANSGNIPYPLRGVSMYEEASDKDYENPEKISSSSETGYPVESASSTDDDNDFAYTTHH</sequence>
<accession>Q6BL61</accession>
<dbReference type="FunCoup" id="Q6BL61">
    <property type="interactions" value="30"/>
</dbReference>
<dbReference type="PANTHER" id="PTHR36424:SF1">
    <property type="entry name" value="LOW AFFINITY K(+) TRANSPORTER 1-RELATED"/>
    <property type="match status" value="1"/>
</dbReference>
<evidence type="ECO:0000256" key="2">
    <source>
        <dbReference type="SAM" id="Phobius"/>
    </source>
</evidence>
<dbReference type="Proteomes" id="UP000000599">
    <property type="component" value="Chromosome F"/>
</dbReference>
<keyword evidence="2" id="KW-0812">Transmembrane</keyword>
<reference evidence="3 4" key="1">
    <citation type="journal article" date="2004" name="Nature">
        <title>Genome evolution in yeasts.</title>
        <authorList>
            <consortium name="Genolevures"/>
            <person name="Dujon B."/>
            <person name="Sherman D."/>
            <person name="Fischer G."/>
            <person name="Durrens P."/>
            <person name="Casaregola S."/>
            <person name="Lafontaine I."/>
            <person name="de Montigny J."/>
            <person name="Marck C."/>
            <person name="Neuveglise C."/>
            <person name="Talla E."/>
            <person name="Goffard N."/>
            <person name="Frangeul L."/>
            <person name="Aigle M."/>
            <person name="Anthouard V."/>
            <person name="Babour A."/>
            <person name="Barbe V."/>
            <person name="Barnay S."/>
            <person name="Blanchin S."/>
            <person name="Beckerich J.M."/>
            <person name="Beyne E."/>
            <person name="Bleykasten C."/>
            <person name="Boisrame A."/>
            <person name="Boyer J."/>
            <person name="Cattolico L."/>
            <person name="Confanioleri F."/>
            <person name="de Daruvar A."/>
            <person name="Despons L."/>
            <person name="Fabre E."/>
            <person name="Fairhead C."/>
            <person name="Ferry-Dumazet H."/>
            <person name="Groppi A."/>
            <person name="Hantraye F."/>
            <person name="Hennequin C."/>
            <person name="Jauniaux N."/>
            <person name="Joyet P."/>
            <person name="Kachouri R."/>
            <person name="Kerrest A."/>
            <person name="Koszul R."/>
            <person name="Lemaire M."/>
            <person name="Lesur I."/>
            <person name="Ma L."/>
            <person name="Muller H."/>
            <person name="Nicaud J.M."/>
            <person name="Nikolski M."/>
            <person name="Oztas S."/>
            <person name="Ozier-Kalogeropoulos O."/>
            <person name="Pellenz S."/>
            <person name="Potier S."/>
            <person name="Richard G.F."/>
            <person name="Straub M.L."/>
            <person name="Suleau A."/>
            <person name="Swennene D."/>
            <person name="Tekaia F."/>
            <person name="Wesolowski-Louvel M."/>
            <person name="Westhof E."/>
            <person name="Wirth B."/>
            <person name="Zeniou-Meyer M."/>
            <person name="Zivanovic I."/>
            <person name="Bolotin-Fukuhara M."/>
            <person name="Thierry A."/>
            <person name="Bouchier C."/>
            <person name="Caudron B."/>
            <person name="Scarpelli C."/>
            <person name="Gaillardin C."/>
            <person name="Weissenbach J."/>
            <person name="Wincker P."/>
            <person name="Souciet J.L."/>
        </authorList>
    </citation>
    <scope>NUCLEOTIDE SEQUENCE [LARGE SCALE GENOMIC DNA]</scope>
    <source>
        <strain evidence="4">ATCC 36239 / CBS 767 / BCRC 21394 / JCM 1990 / NBRC 0083 / IGC 2968</strain>
    </source>
</reference>
<feature type="transmembrane region" description="Helical" evidence="2">
    <location>
        <begin position="93"/>
        <end position="112"/>
    </location>
</feature>
<dbReference type="AlphaFoldDB" id="Q6BL61"/>
<gene>
    <name evidence="3" type="ordered locus">DEHA2F16126g</name>
</gene>
<dbReference type="OMA" id="KYCCDVV"/>
<dbReference type="PANTHER" id="PTHR36424">
    <property type="entry name" value="PHEROMONE-REGULATED MEMBRANE PROTEIN 6"/>
    <property type="match status" value="1"/>
</dbReference>
<feature type="compositionally biased region" description="Basic and acidic residues" evidence="1">
    <location>
        <begin position="520"/>
        <end position="529"/>
    </location>
</feature>
<dbReference type="GO" id="GO:0015079">
    <property type="term" value="F:potassium ion transmembrane transporter activity"/>
    <property type="evidence" value="ECO:0007669"/>
    <property type="project" value="InterPro"/>
</dbReference>
<keyword evidence="4" id="KW-1185">Reference proteome</keyword>
<feature type="compositionally biased region" description="Polar residues" evidence="1">
    <location>
        <begin position="458"/>
        <end position="468"/>
    </location>
</feature>
<dbReference type="STRING" id="284592.Q6BL61"/>
<dbReference type="RefSeq" id="XP_461060.2">
    <property type="nucleotide sequence ID" value="XM_461060.1"/>
</dbReference>
<protein>
    <submittedName>
        <fullName evidence="3">DEHA2F16126p</fullName>
    </submittedName>
</protein>
<dbReference type="EMBL" id="CR382138">
    <property type="protein sequence ID" value="CAG89436.2"/>
    <property type="molecule type" value="Genomic_DNA"/>
</dbReference>
<organism evidence="3 4">
    <name type="scientific">Debaryomyces hansenii (strain ATCC 36239 / CBS 767 / BCRC 21394 / JCM 1990 / NBRC 0083 / IGC 2968)</name>
    <name type="common">Yeast</name>
    <name type="synonym">Torulaspora hansenii</name>
    <dbReference type="NCBI Taxonomy" id="284592"/>
    <lineage>
        <taxon>Eukaryota</taxon>
        <taxon>Fungi</taxon>
        <taxon>Dikarya</taxon>
        <taxon>Ascomycota</taxon>
        <taxon>Saccharomycotina</taxon>
        <taxon>Pichiomycetes</taxon>
        <taxon>Debaryomycetaceae</taxon>
        <taxon>Debaryomyces</taxon>
    </lineage>
</organism>
<dbReference type="InterPro" id="IPR031606">
    <property type="entry name" value="Kch1/2"/>
</dbReference>
<dbReference type="InParanoid" id="Q6BL61"/>
<dbReference type="HOGENOM" id="CLU_482420_0_0_1"/>
<keyword evidence="2" id="KW-1133">Transmembrane helix</keyword>
<name>Q6BL61_DEBHA</name>
<dbReference type="VEuPathDB" id="FungiDB:DEHA2F16126g"/>